<gene>
    <name evidence="2" type="ORF">ABLG96_02465</name>
</gene>
<accession>A0AAU8DSA3</accession>
<dbReference type="GO" id="GO:0003677">
    <property type="term" value="F:DNA binding"/>
    <property type="evidence" value="ECO:0007669"/>
    <property type="project" value="InterPro"/>
</dbReference>
<evidence type="ECO:0000313" key="2">
    <source>
        <dbReference type="EMBL" id="XCG64233.1"/>
    </source>
</evidence>
<reference evidence="2" key="1">
    <citation type="submission" date="2024-05" db="EMBL/GenBank/DDBJ databases">
        <authorList>
            <person name="Cai S.Y."/>
            <person name="Jin L.M."/>
            <person name="Li H.R."/>
        </authorList>
    </citation>
    <scope>NUCLEOTIDE SEQUENCE</scope>
    <source>
        <strain evidence="2">A5-74</strain>
    </source>
</reference>
<dbReference type="CDD" id="cd00093">
    <property type="entry name" value="HTH_XRE"/>
    <property type="match status" value="1"/>
</dbReference>
<protein>
    <submittedName>
        <fullName evidence="2">Helix-turn-helix transcriptional regulator</fullName>
    </submittedName>
</protein>
<dbReference type="Gene3D" id="3.30.450.180">
    <property type="match status" value="1"/>
</dbReference>
<dbReference type="Pfam" id="PF13560">
    <property type="entry name" value="HTH_31"/>
    <property type="match status" value="1"/>
</dbReference>
<feature type="domain" description="HTH cro/C1-type" evidence="1">
    <location>
        <begin position="34"/>
        <end position="81"/>
    </location>
</feature>
<sequence>MDRAQLADFLRTRREALQPQDVGLPRGSRRRTGGLRREEVAVLADISADYYGRIEQQRGPHPSEQMLASLARGLRLSTAERDHLFRLGGYAVPSRSRRGNHVEAGLLRIVDRLADIPAMVVGSTGETLLQTPPCVALLGDETAHQGLSRCVTHRWWTDPQASRRYPEEDRDGIGRAFTAELRAAHTRDGPDSLAAEVVADLELRSAEFRAVWAEHQVARPHSKHKRIVHPEVGIIEVFCQTLYDVDQDQGLLVFTATPGTESFDKLALLSVIGAQQLR</sequence>
<dbReference type="AlphaFoldDB" id="A0AAU8DSA3"/>
<dbReference type="InterPro" id="IPR010982">
    <property type="entry name" value="Lambda_DNA-bd_dom_sf"/>
</dbReference>
<dbReference type="Pfam" id="PF17765">
    <property type="entry name" value="MLTR_LBD"/>
    <property type="match status" value="1"/>
</dbReference>
<proteinExistence type="predicted"/>
<dbReference type="InterPro" id="IPR041413">
    <property type="entry name" value="MLTR_LBD"/>
</dbReference>
<dbReference type="InterPro" id="IPR001387">
    <property type="entry name" value="Cro/C1-type_HTH"/>
</dbReference>
<name>A0AAU8DSA3_9ACTN</name>
<dbReference type="SMART" id="SM00530">
    <property type="entry name" value="HTH_XRE"/>
    <property type="match status" value="1"/>
</dbReference>
<dbReference type="PANTHER" id="PTHR35010">
    <property type="entry name" value="BLL4672 PROTEIN-RELATED"/>
    <property type="match status" value="1"/>
</dbReference>
<dbReference type="RefSeq" id="WP_353649846.1">
    <property type="nucleotide sequence ID" value="NZ_CP159218.1"/>
</dbReference>
<dbReference type="SUPFAM" id="SSF47413">
    <property type="entry name" value="lambda repressor-like DNA-binding domains"/>
    <property type="match status" value="1"/>
</dbReference>
<dbReference type="EMBL" id="CP159218">
    <property type="protein sequence ID" value="XCG64233.1"/>
    <property type="molecule type" value="Genomic_DNA"/>
</dbReference>
<dbReference type="PANTHER" id="PTHR35010:SF2">
    <property type="entry name" value="BLL4672 PROTEIN"/>
    <property type="match status" value="1"/>
</dbReference>
<organism evidence="2">
    <name type="scientific">Nakamurella sp. A5-74</name>
    <dbReference type="NCBI Taxonomy" id="3158264"/>
    <lineage>
        <taxon>Bacteria</taxon>
        <taxon>Bacillati</taxon>
        <taxon>Actinomycetota</taxon>
        <taxon>Actinomycetes</taxon>
        <taxon>Nakamurellales</taxon>
        <taxon>Nakamurellaceae</taxon>
        <taxon>Nakamurella</taxon>
    </lineage>
</organism>
<dbReference type="Gene3D" id="1.10.260.40">
    <property type="entry name" value="lambda repressor-like DNA-binding domains"/>
    <property type="match status" value="1"/>
</dbReference>
<dbReference type="PROSITE" id="PS50943">
    <property type="entry name" value="HTH_CROC1"/>
    <property type="match status" value="1"/>
</dbReference>
<evidence type="ECO:0000259" key="1">
    <source>
        <dbReference type="PROSITE" id="PS50943"/>
    </source>
</evidence>